<dbReference type="AlphaFoldDB" id="J3NJ36"/>
<dbReference type="eggNOG" id="ENOG502S8TX">
    <property type="taxonomic scope" value="Eukaryota"/>
</dbReference>
<name>J3NJ36_GAET3</name>
<dbReference type="EMBL" id="GL385395">
    <property type="protein sequence ID" value="EJT81286.1"/>
    <property type="molecule type" value="Genomic_DNA"/>
</dbReference>
<dbReference type="EnsemblFungi" id="EJT81286">
    <property type="protein sequence ID" value="EJT81286"/>
    <property type="gene ID" value="GGTG_01270"/>
</dbReference>
<keyword evidence="3" id="KW-1185">Reference proteome</keyword>
<proteinExistence type="predicted"/>
<evidence type="ECO:0000313" key="1">
    <source>
        <dbReference type="EMBL" id="EJT81286.1"/>
    </source>
</evidence>
<organism evidence="1">
    <name type="scientific">Gaeumannomyces tritici (strain R3-111a-1)</name>
    <name type="common">Wheat and barley take-all root rot fungus</name>
    <name type="synonym">Gaeumannomyces graminis var. tritici</name>
    <dbReference type="NCBI Taxonomy" id="644352"/>
    <lineage>
        <taxon>Eukaryota</taxon>
        <taxon>Fungi</taxon>
        <taxon>Dikarya</taxon>
        <taxon>Ascomycota</taxon>
        <taxon>Pezizomycotina</taxon>
        <taxon>Sordariomycetes</taxon>
        <taxon>Sordariomycetidae</taxon>
        <taxon>Magnaporthales</taxon>
        <taxon>Magnaporthaceae</taxon>
        <taxon>Gaeumannomyces</taxon>
    </lineage>
</organism>
<dbReference type="HOGENOM" id="CLU_119592_1_0_1"/>
<dbReference type="Proteomes" id="UP000006039">
    <property type="component" value="Unassembled WGS sequence"/>
</dbReference>
<dbReference type="OrthoDB" id="3344950at2759"/>
<dbReference type="RefSeq" id="XP_009217295.1">
    <property type="nucleotide sequence ID" value="XM_009219031.1"/>
</dbReference>
<sequence>MASAETVDLSEAHAPRQESLRVFEELQSELKQELIKLRHNHDKHEPEYFAAVRDLSDHELAAALAVENFKEVRVATSAYGIHLFGKVRIPSMPADGPAYIQFRLFSTGSDDPARFHAFHTEEKEEEGGGKTFRAIFTDRDPLEWFDN</sequence>
<reference evidence="2" key="4">
    <citation type="journal article" date="2015" name="G3 (Bethesda)">
        <title>Genome sequences of three phytopathogenic species of the Magnaporthaceae family of fungi.</title>
        <authorList>
            <person name="Okagaki L.H."/>
            <person name="Nunes C.C."/>
            <person name="Sailsbery J."/>
            <person name="Clay B."/>
            <person name="Brown D."/>
            <person name="John T."/>
            <person name="Oh Y."/>
            <person name="Young N."/>
            <person name="Fitzgerald M."/>
            <person name="Haas B.J."/>
            <person name="Zeng Q."/>
            <person name="Young S."/>
            <person name="Adiconis X."/>
            <person name="Fan L."/>
            <person name="Levin J.Z."/>
            <person name="Mitchell T.K."/>
            <person name="Okubara P.A."/>
            <person name="Farman M.L."/>
            <person name="Kohn L.M."/>
            <person name="Birren B."/>
            <person name="Ma L.-J."/>
            <person name="Dean R.A."/>
        </authorList>
    </citation>
    <scope>NUCLEOTIDE SEQUENCE</scope>
    <source>
        <strain evidence="2">R3-111a-1</strain>
    </source>
</reference>
<dbReference type="GeneID" id="20341728"/>
<accession>J3NJ36</accession>
<dbReference type="VEuPathDB" id="FungiDB:GGTG_01270"/>
<reference evidence="1" key="2">
    <citation type="submission" date="2010-07" db="EMBL/GenBank/DDBJ databases">
        <authorList>
            <consortium name="The Broad Institute Genome Sequencing Platform"/>
            <consortium name="Broad Institute Genome Sequencing Center for Infectious Disease"/>
            <person name="Ma L.-J."/>
            <person name="Dead R."/>
            <person name="Young S."/>
            <person name="Zeng Q."/>
            <person name="Koehrsen M."/>
            <person name="Alvarado L."/>
            <person name="Berlin A."/>
            <person name="Chapman S.B."/>
            <person name="Chen Z."/>
            <person name="Freedman E."/>
            <person name="Gellesch M."/>
            <person name="Goldberg J."/>
            <person name="Griggs A."/>
            <person name="Gujja S."/>
            <person name="Heilman E.R."/>
            <person name="Heiman D."/>
            <person name="Hepburn T."/>
            <person name="Howarth C."/>
            <person name="Jen D."/>
            <person name="Larson L."/>
            <person name="Mehta T."/>
            <person name="Neiman D."/>
            <person name="Pearson M."/>
            <person name="Roberts A."/>
            <person name="Saif S."/>
            <person name="Shea T."/>
            <person name="Shenoy N."/>
            <person name="Sisk P."/>
            <person name="Stolte C."/>
            <person name="Sykes S."/>
            <person name="Walk T."/>
            <person name="White J."/>
            <person name="Yandava C."/>
            <person name="Haas B."/>
            <person name="Nusbaum C."/>
            <person name="Birren B."/>
        </authorList>
    </citation>
    <scope>NUCLEOTIDE SEQUENCE</scope>
    <source>
        <strain evidence="1">R3-111a-1</strain>
    </source>
</reference>
<evidence type="ECO:0000313" key="3">
    <source>
        <dbReference type="Proteomes" id="UP000006039"/>
    </source>
</evidence>
<reference evidence="1" key="3">
    <citation type="submission" date="2010-09" db="EMBL/GenBank/DDBJ databases">
        <title>Annotation of Gaeumannomyces graminis var. tritici R3-111a-1.</title>
        <authorList>
            <consortium name="The Broad Institute Genome Sequencing Platform"/>
            <person name="Ma L.-J."/>
            <person name="Dead R."/>
            <person name="Young S.K."/>
            <person name="Zeng Q."/>
            <person name="Gargeya S."/>
            <person name="Fitzgerald M."/>
            <person name="Haas B."/>
            <person name="Abouelleil A."/>
            <person name="Alvarado L."/>
            <person name="Arachchi H.M."/>
            <person name="Berlin A."/>
            <person name="Brown A."/>
            <person name="Chapman S.B."/>
            <person name="Chen Z."/>
            <person name="Dunbar C."/>
            <person name="Freedman E."/>
            <person name="Gearin G."/>
            <person name="Gellesch M."/>
            <person name="Goldberg J."/>
            <person name="Griggs A."/>
            <person name="Gujja S."/>
            <person name="Heiman D."/>
            <person name="Howarth C."/>
            <person name="Larson L."/>
            <person name="Lui A."/>
            <person name="MacDonald P.J.P."/>
            <person name="Mehta T."/>
            <person name="Montmayeur A."/>
            <person name="Murphy C."/>
            <person name="Neiman D."/>
            <person name="Pearson M."/>
            <person name="Priest M."/>
            <person name="Roberts A."/>
            <person name="Saif S."/>
            <person name="Shea T."/>
            <person name="Shenoy N."/>
            <person name="Sisk P."/>
            <person name="Stolte C."/>
            <person name="Sykes S."/>
            <person name="Yandava C."/>
            <person name="Wortman J."/>
            <person name="Nusbaum C."/>
            <person name="Birren B."/>
        </authorList>
    </citation>
    <scope>NUCLEOTIDE SEQUENCE</scope>
    <source>
        <strain evidence="1">R3-111a-1</strain>
    </source>
</reference>
<gene>
    <name evidence="2" type="primary">20341728</name>
    <name evidence="1" type="ORF">GGTG_01270</name>
</gene>
<reference evidence="2" key="5">
    <citation type="submission" date="2018-04" db="UniProtKB">
        <authorList>
            <consortium name="EnsemblFungi"/>
        </authorList>
    </citation>
    <scope>IDENTIFICATION</scope>
    <source>
        <strain evidence="2">R3-111a-1</strain>
    </source>
</reference>
<reference evidence="3" key="1">
    <citation type="submission" date="2010-07" db="EMBL/GenBank/DDBJ databases">
        <title>The genome sequence of Gaeumannomyces graminis var. tritici strain R3-111a-1.</title>
        <authorList>
            <consortium name="The Broad Institute Genome Sequencing Platform"/>
            <person name="Ma L.-J."/>
            <person name="Dead R."/>
            <person name="Young S."/>
            <person name="Zeng Q."/>
            <person name="Koehrsen M."/>
            <person name="Alvarado L."/>
            <person name="Berlin A."/>
            <person name="Chapman S.B."/>
            <person name="Chen Z."/>
            <person name="Freedman E."/>
            <person name="Gellesch M."/>
            <person name="Goldberg J."/>
            <person name="Griggs A."/>
            <person name="Gujja S."/>
            <person name="Heilman E.R."/>
            <person name="Heiman D."/>
            <person name="Hepburn T."/>
            <person name="Howarth C."/>
            <person name="Jen D."/>
            <person name="Larson L."/>
            <person name="Mehta T."/>
            <person name="Neiman D."/>
            <person name="Pearson M."/>
            <person name="Roberts A."/>
            <person name="Saif S."/>
            <person name="Shea T."/>
            <person name="Shenoy N."/>
            <person name="Sisk P."/>
            <person name="Stolte C."/>
            <person name="Sykes S."/>
            <person name="Walk T."/>
            <person name="White J."/>
            <person name="Yandava C."/>
            <person name="Haas B."/>
            <person name="Nusbaum C."/>
            <person name="Birren B."/>
        </authorList>
    </citation>
    <scope>NUCLEOTIDE SEQUENCE [LARGE SCALE GENOMIC DNA]</scope>
    <source>
        <strain evidence="3">R3-111a-1</strain>
    </source>
</reference>
<evidence type="ECO:0000313" key="2">
    <source>
        <dbReference type="EnsemblFungi" id="EJT81286"/>
    </source>
</evidence>
<protein>
    <submittedName>
        <fullName evidence="1 2">Uncharacterized protein</fullName>
    </submittedName>
</protein>